<dbReference type="OrthoDB" id="6860016at2"/>
<dbReference type="RefSeq" id="WP_141177831.1">
    <property type="nucleotide sequence ID" value="NZ_JBHUFX010000036.1"/>
</dbReference>
<dbReference type="Proteomes" id="UP000319523">
    <property type="component" value="Unassembled WGS sequence"/>
</dbReference>
<dbReference type="InterPro" id="IPR008727">
    <property type="entry name" value="PAAR_motif"/>
</dbReference>
<evidence type="ECO:0000313" key="2">
    <source>
        <dbReference type="Proteomes" id="UP000319523"/>
    </source>
</evidence>
<evidence type="ECO:0000313" key="1">
    <source>
        <dbReference type="EMBL" id="TPW39175.1"/>
    </source>
</evidence>
<reference evidence="1 2" key="1">
    <citation type="submission" date="2019-06" db="EMBL/GenBank/DDBJ databases">
        <authorList>
            <person name="Yang Y."/>
        </authorList>
    </citation>
    <scope>NUCLEOTIDE SEQUENCE [LARGE SCALE GENOMIC DNA]</scope>
    <source>
        <strain evidence="1 2">BIT-26</strain>
    </source>
</reference>
<sequence>MKGIVRIGDKTTHGGKVLSGSVNMKFAGIGVARLNDPISCPIPGHNPSYIAEGHPTMKDNGLPVAFHGHKCTCGCKLISSLSNAKTLK</sequence>
<name>A0A506V0G3_9GAMM</name>
<dbReference type="Pfam" id="PF05488">
    <property type="entry name" value="PAAR_motif"/>
    <property type="match status" value="1"/>
</dbReference>
<dbReference type="CDD" id="cd14744">
    <property type="entry name" value="PAAR_CT_2"/>
    <property type="match status" value="1"/>
</dbReference>
<dbReference type="EMBL" id="VHQI01000017">
    <property type="protein sequence ID" value="TPW39175.1"/>
    <property type="molecule type" value="Genomic_DNA"/>
</dbReference>
<keyword evidence="2" id="KW-1185">Reference proteome</keyword>
<gene>
    <name evidence="1" type="ORF">FKM52_19575</name>
</gene>
<accession>A0A506V0G3</accession>
<dbReference type="AlphaFoldDB" id="A0A506V0G3"/>
<dbReference type="Gene3D" id="2.60.200.60">
    <property type="match status" value="1"/>
</dbReference>
<comment type="caution">
    <text evidence="1">The sequence shown here is derived from an EMBL/GenBank/DDBJ whole genome shotgun (WGS) entry which is preliminary data.</text>
</comment>
<protein>
    <submittedName>
        <fullName evidence="1">PAAR domain-containing protein</fullName>
    </submittedName>
</protein>
<organism evidence="1 2">
    <name type="scientific">Mixta tenebrionis</name>
    <dbReference type="NCBI Taxonomy" id="2562439"/>
    <lineage>
        <taxon>Bacteria</taxon>
        <taxon>Pseudomonadati</taxon>
        <taxon>Pseudomonadota</taxon>
        <taxon>Gammaproteobacteria</taxon>
        <taxon>Enterobacterales</taxon>
        <taxon>Erwiniaceae</taxon>
        <taxon>Mixta</taxon>
    </lineage>
</organism>
<proteinExistence type="predicted"/>